<evidence type="ECO:0000313" key="1">
    <source>
        <dbReference type="EMBL" id="KAF3506455.1"/>
    </source>
</evidence>
<evidence type="ECO:0000313" key="2">
    <source>
        <dbReference type="Proteomes" id="UP000712600"/>
    </source>
</evidence>
<sequence>MCFVEVSNSESLRSETRAEHLVSNSIEAYLMEEMVDFRYIREEILLVDAATGELLGVHALLAFVENILSIRTRTCFTLCRLSSFCSRPLMCFVEISNSESLRSETRAEHLISNSIEAYSME</sequence>
<organism evidence="1 2">
    <name type="scientific">Brassica cretica</name>
    <name type="common">Mustard</name>
    <dbReference type="NCBI Taxonomy" id="69181"/>
    <lineage>
        <taxon>Eukaryota</taxon>
        <taxon>Viridiplantae</taxon>
        <taxon>Streptophyta</taxon>
        <taxon>Embryophyta</taxon>
        <taxon>Tracheophyta</taxon>
        <taxon>Spermatophyta</taxon>
        <taxon>Magnoliopsida</taxon>
        <taxon>eudicotyledons</taxon>
        <taxon>Gunneridae</taxon>
        <taxon>Pentapetalae</taxon>
        <taxon>rosids</taxon>
        <taxon>malvids</taxon>
        <taxon>Brassicales</taxon>
        <taxon>Brassicaceae</taxon>
        <taxon>Brassiceae</taxon>
        <taxon>Brassica</taxon>
    </lineage>
</organism>
<proteinExistence type="predicted"/>
<reference evidence="1" key="1">
    <citation type="submission" date="2019-12" db="EMBL/GenBank/DDBJ databases">
        <title>Genome sequencing and annotation of Brassica cretica.</title>
        <authorList>
            <person name="Studholme D.J."/>
            <person name="Sarris P."/>
        </authorList>
    </citation>
    <scope>NUCLEOTIDE SEQUENCE</scope>
    <source>
        <strain evidence="1">PFS-109/04</strain>
        <tissue evidence="1">Leaf</tissue>
    </source>
</reference>
<comment type="caution">
    <text evidence="1">The sequence shown here is derived from an EMBL/GenBank/DDBJ whole genome shotgun (WGS) entry which is preliminary data.</text>
</comment>
<gene>
    <name evidence="1" type="ORF">F2Q69_00007244</name>
</gene>
<name>A0A8S9NW02_BRACR</name>
<dbReference type="Proteomes" id="UP000712600">
    <property type="component" value="Unassembled WGS sequence"/>
</dbReference>
<accession>A0A8S9NW02</accession>
<dbReference type="EMBL" id="QGKX02001521">
    <property type="protein sequence ID" value="KAF3506455.1"/>
    <property type="molecule type" value="Genomic_DNA"/>
</dbReference>
<protein>
    <submittedName>
        <fullName evidence="1">Uncharacterized protein</fullName>
    </submittedName>
</protein>
<dbReference type="AlphaFoldDB" id="A0A8S9NW02"/>